<dbReference type="EMBL" id="UPXP01000017">
    <property type="protein sequence ID" value="VBB39976.1"/>
    <property type="molecule type" value="Genomic_DNA"/>
</dbReference>
<accession>A0A652ZW23</accession>
<dbReference type="AlphaFoldDB" id="A0A652ZW23"/>
<proteinExistence type="predicted"/>
<reference evidence="1" key="1">
    <citation type="submission" date="2018-07" db="EMBL/GenBank/DDBJ databases">
        <authorList>
            <consortium name="Genoscope - CEA"/>
            <person name="William W."/>
        </authorList>
    </citation>
    <scope>NUCLEOTIDE SEQUENCE</scope>
    <source>
        <strain evidence="1">IK1</strain>
    </source>
</reference>
<evidence type="ECO:0008006" key="2">
    <source>
        <dbReference type="Google" id="ProtNLM"/>
    </source>
</evidence>
<evidence type="ECO:0000313" key="1">
    <source>
        <dbReference type="EMBL" id="VBB39976.1"/>
    </source>
</evidence>
<organism evidence="1">
    <name type="scientific">uncultured Spirochaetota bacterium</name>
    <dbReference type="NCBI Taxonomy" id="460511"/>
    <lineage>
        <taxon>Bacteria</taxon>
        <taxon>Pseudomonadati</taxon>
        <taxon>Spirochaetota</taxon>
        <taxon>environmental samples</taxon>
    </lineage>
</organism>
<dbReference type="InterPro" id="IPR021352">
    <property type="entry name" value="DUF2971"/>
</dbReference>
<name>A0A652ZW23_9SPIR</name>
<dbReference type="Pfam" id="PF11185">
    <property type="entry name" value="DUF2971"/>
    <property type="match status" value="1"/>
</dbReference>
<sequence>MFKYYNNESYFLDVLKNKRLYFASFRQFNDPYEIFGFLKNTDDGKSYVDKKFKDKIKCCCFSLTNRNYLLWSHYGKSHRGFCIEFDFEECIQNSIKITCI</sequence>
<gene>
    <name evidence="1" type="ORF">TRIP_E240014</name>
</gene>
<protein>
    <recommendedName>
        <fullName evidence="2">DUF2971 domain-containing protein</fullName>
    </recommendedName>
</protein>